<evidence type="ECO:0000256" key="1">
    <source>
        <dbReference type="ARBA" id="ARBA00023172"/>
    </source>
</evidence>
<sequence>MRIRIRSKKDLNVKNKKSPSKKIKRFSKVIYRRGLPLRDGASTEIYDYLIKQKKPSDMRDFVWRRNRIVVTLMRVGGLRVSETREIKWKEVKDSFSTYELNVYQPKTKTYRKVLLSEMALKSLNDLSADFKAVFQDRDEWCLGNSAVGRLVRKDNWIKNINRFMRPASKVFKKTLSSHSFRVNYITRLLQFFPINKVRTMVGHKSIGSTAMYDRYVVDTKQFQDVFDKVLST</sequence>
<dbReference type="RefSeq" id="YP_009710009.1">
    <property type="nucleotide sequence ID" value="NC_045180.1"/>
</dbReference>
<proteinExistence type="predicted"/>
<dbReference type="InterPro" id="IPR013762">
    <property type="entry name" value="Integrase-like_cat_sf"/>
</dbReference>
<feature type="domain" description="Tyr recombinase" evidence="2">
    <location>
        <begin position="36"/>
        <end position="227"/>
    </location>
</feature>
<dbReference type="Gene3D" id="1.10.443.10">
    <property type="entry name" value="Intergrase catalytic core"/>
    <property type="match status" value="1"/>
</dbReference>
<reference evidence="3" key="1">
    <citation type="submission" date="2019-10" db="EMBL/GenBank/DDBJ databases">
        <title>Complete mitogenome of the streptophyte green alga Coleochaete scutata (Coleochaetophyceae).</title>
        <authorList>
            <person name="Turmel M."/>
            <person name="Otis C."/>
            <person name="Lemieux C."/>
        </authorList>
    </citation>
    <scope>NUCLEOTIDE SEQUENCE</scope>
</reference>
<dbReference type="InterPro" id="IPR011010">
    <property type="entry name" value="DNA_brk_join_enz"/>
</dbReference>
<evidence type="ECO:0000259" key="2">
    <source>
        <dbReference type="PROSITE" id="PS51898"/>
    </source>
</evidence>
<dbReference type="AlphaFoldDB" id="A0A5P9NWK6"/>
<evidence type="ECO:0000313" key="3">
    <source>
        <dbReference type="EMBL" id="QFU80114.1"/>
    </source>
</evidence>
<dbReference type="SUPFAM" id="SSF56349">
    <property type="entry name" value="DNA breaking-rejoining enzymes"/>
    <property type="match status" value="1"/>
</dbReference>
<dbReference type="CDD" id="cd00397">
    <property type="entry name" value="DNA_BRE_C"/>
    <property type="match status" value="1"/>
</dbReference>
<gene>
    <name evidence="3" type="primary">orf232</name>
</gene>
<dbReference type="PROSITE" id="PS51898">
    <property type="entry name" value="TYR_RECOMBINASE"/>
    <property type="match status" value="1"/>
</dbReference>
<dbReference type="GO" id="GO:0015074">
    <property type="term" value="P:DNA integration"/>
    <property type="evidence" value="ECO:0007669"/>
    <property type="project" value="InterPro"/>
</dbReference>
<dbReference type="GeneID" id="42369815"/>
<keyword evidence="3" id="KW-0496">Mitochondrion</keyword>
<dbReference type="EMBL" id="MN613583">
    <property type="protein sequence ID" value="QFU80114.1"/>
    <property type="molecule type" value="Genomic_DNA"/>
</dbReference>
<accession>A0A5P9NWK6</accession>
<dbReference type="GO" id="GO:0006310">
    <property type="term" value="P:DNA recombination"/>
    <property type="evidence" value="ECO:0007669"/>
    <property type="project" value="UniProtKB-KW"/>
</dbReference>
<dbReference type="Pfam" id="PF00589">
    <property type="entry name" value="Phage_integrase"/>
    <property type="match status" value="1"/>
</dbReference>
<name>A0A5P9NWK6_COLSC</name>
<keyword evidence="1" id="KW-0233">DNA recombination</keyword>
<geneLocation type="mitochondrion" evidence="3"/>
<dbReference type="GO" id="GO:0003677">
    <property type="term" value="F:DNA binding"/>
    <property type="evidence" value="ECO:0007669"/>
    <property type="project" value="InterPro"/>
</dbReference>
<organism evidence="3">
    <name type="scientific">Coleochaete scutata</name>
    <dbReference type="NCBI Taxonomy" id="3125"/>
    <lineage>
        <taxon>Eukaryota</taxon>
        <taxon>Viridiplantae</taxon>
        <taxon>Streptophyta</taxon>
        <taxon>Coleochaetophyceae</taxon>
        <taxon>Coleochaetales</taxon>
        <taxon>Coleochaetaceae</taxon>
        <taxon>Coleochaete</taxon>
    </lineage>
</organism>
<protein>
    <recommendedName>
        <fullName evidence="2">Tyr recombinase domain-containing protein</fullName>
    </recommendedName>
</protein>
<dbReference type="InterPro" id="IPR002104">
    <property type="entry name" value="Integrase_catalytic"/>
</dbReference>